<comment type="caution">
    <text evidence="1">The sequence shown here is derived from an EMBL/GenBank/DDBJ whole genome shotgun (WGS) entry which is preliminary data.</text>
</comment>
<dbReference type="AlphaFoldDB" id="X1KV94"/>
<reference evidence="1" key="1">
    <citation type="journal article" date="2014" name="Front. Microbiol.">
        <title>High frequency of phylogenetically diverse reductive dehalogenase-homologous genes in deep subseafloor sedimentary metagenomes.</title>
        <authorList>
            <person name="Kawai M."/>
            <person name="Futagami T."/>
            <person name="Toyoda A."/>
            <person name="Takaki Y."/>
            <person name="Nishi S."/>
            <person name="Hori S."/>
            <person name="Arai W."/>
            <person name="Tsubouchi T."/>
            <person name="Morono Y."/>
            <person name="Uchiyama I."/>
            <person name="Ito T."/>
            <person name="Fujiyama A."/>
            <person name="Inagaki F."/>
            <person name="Takami H."/>
        </authorList>
    </citation>
    <scope>NUCLEOTIDE SEQUENCE</scope>
    <source>
        <strain evidence="1">Expedition CK06-06</strain>
    </source>
</reference>
<evidence type="ECO:0000313" key="1">
    <source>
        <dbReference type="EMBL" id="GAI10623.1"/>
    </source>
</evidence>
<name>X1KV94_9ZZZZ</name>
<dbReference type="EMBL" id="BARV01008972">
    <property type="protein sequence ID" value="GAI10623.1"/>
    <property type="molecule type" value="Genomic_DNA"/>
</dbReference>
<feature type="non-terminal residue" evidence="1">
    <location>
        <position position="1"/>
    </location>
</feature>
<proteinExistence type="predicted"/>
<protein>
    <submittedName>
        <fullName evidence="1">Uncharacterized protein</fullName>
    </submittedName>
</protein>
<sequence length="160" mass="18619">RLKRTLLYVETLDKTTLDQNGDENVILNVRNLRGYSAEFHFKSSRLDQKLLVYSQLDVISRHISDLNFILFGKDLEIDWEHTERILFEDRPPVEDVVKVSDNGNAFLLSLVKDEKVTGLFYMQNSKYVLLAITDNGENGIRPEALFQTTIHIENRVPYFV</sequence>
<gene>
    <name evidence="1" type="ORF">S06H3_17869</name>
</gene>
<accession>X1KV94</accession>
<organism evidence="1">
    <name type="scientific">marine sediment metagenome</name>
    <dbReference type="NCBI Taxonomy" id="412755"/>
    <lineage>
        <taxon>unclassified sequences</taxon>
        <taxon>metagenomes</taxon>
        <taxon>ecological metagenomes</taxon>
    </lineage>
</organism>